<keyword evidence="1" id="KW-0227">DNA damage</keyword>
<dbReference type="InterPro" id="IPR036388">
    <property type="entry name" value="WH-like_DNA-bd_sf"/>
</dbReference>
<dbReference type="GO" id="GO:0003824">
    <property type="term" value="F:catalytic activity"/>
    <property type="evidence" value="ECO:0007669"/>
    <property type="project" value="InterPro"/>
</dbReference>
<dbReference type="SUPFAM" id="SSF46767">
    <property type="entry name" value="Methylated DNA-protein cysteine methyltransferase, C-terminal domain"/>
    <property type="match status" value="1"/>
</dbReference>
<evidence type="ECO:0000259" key="2">
    <source>
        <dbReference type="Pfam" id="PF01035"/>
    </source>
</evidence>
<evidence type="ECO:0000313" key="3">
    <source>
        <dbReference type="EMBL" id="CUX01953.1"/>
    </source>
</evidence>
<protein>
    <recommendedName>
        <fullName evidence="2">Methylated-DNA-[protein]-cysteine S-methyltransferase DNA binding domain-containing protein</fullName>
    </recommendedName>
</protein>
<accession>A0A9W5B788</accession>
<comment type="caution">
    <text evidence="3">The sequence shown here is derived from an EMBL/GenBank/DDBJ whole genome shotgun (WGS) entry which is preliminary data.</text>
</comment>
<dbReference type="NCBIfam" id="TIGR00589">
    <property type="entry name" value="ogt"/>
    <property type="match status" value="1"/>
</dbReference>
<dbReference type="Pfam" id="PF01035">
    <property type="entry name" value="DNA_binding_1"/>
    <property type="match status" value="1"/>
</dbReference>
<dbReference type="GO" id="GO:0006281">
    <property type="term" value="P:DNA repair"/>
    <property type="evidence" value="ECO:0007669"/>
    <property type="project" value="InterPro"/>
</dbReference>
<feature type="domain" description="Methylated-DNA-[protein]-cysteine S-methyltransferase DNA binding" evidence="2">
    <location>
        <begin position="6"/>
        <end position="55"/>
    </location>
</feature>
<dbReference type="Proteomes" id="UP000191933">
    <property type="component" value="Unassembled WGS sequence"/>
</dbReference>
<evidence type="ECO:0000256" key="1">
    <source>
        <dbReference type="ARBA" id="ARBA00022763"/>
    </source>
</evidence>
<keyword evidence="4" id="KW-1185">Reference proteome</keyword>
<dbReference type="AlphaFoldDB" id="A0A9W5B788"/>
<dbReference type="InterPro" id="IPR036217">
    <property type="entry name" value="MethylDNA_cys_MeTrfase_DNAb"/>
</dbReference>
<dbReference type="EMBL" id="FBVY01000042">
    <property type="protein sequence ID" value="CUX01953.1"/>
    <property type="molecule type" value="Genomic_DNA"/>
</dbReference>
<dbReference type="InterPro" id="IPR014048">
    <property type="entry name" value="MethylDNA_cys_MeTrfase_DNA-bd"/>
</dbReference>
<proteinExistence type="predicted"/>
<dbReference type="Gene3D" id="1.10.10.10">
    <property type="entry name" value="Winged helix-like DNA-binding domain superfamily/Winged helix DNA-binding domain"/>
    <property type="match status" value="1"/>
</dbReference>
<name>A0A9W5B788_9HYPH</name>
<dbReference type="PANTHER" id="PTHR10815:SF5">
    <property type="entry name" value="METHYLATED-DNA--PROTEIN-CYSTEINE METHYLTRANSFERASE"/>
    <property type="match status" value="1"/>
</dbReference>
<gene>
    <name evidence="3" type="ORF">AGR2A_pa40019</name>
</gene>
<dbReference type="PANTHER" id="PTHR10815">
    <property type="entry name" value="METHYLATED-DNA--PROTEIN-CYSTEINE METHYLTRANSFERASE"/>
    <property type="match status" value="1"/>
</dbReference>
<organism evidence="3 4">
    <name type="scientific">Agrobacterium genomosp. 2 str. CFBP 5494</name>
    <dbReference type="NCBI Taxonomy" id="1183436"/>
    <lineage>
        <taxon>Bacteria</taxon>
        <taxon>Pseudomonadati</taxon>
        <taxon>Pseudomonadota</taxon>
        <taxon>Alphaproteobacteria</taxon>
        <taxon>Hyphomicrobiales</taxon>
        <taxon>Rhizobiaceae</taxon>
        <taxon>Rhizobium/Agrobacterium group</taxon>
        <taxon>Agrobacterium</taxon>
        <taxon>Agrobacterium tumefaciens complex</taxon>
    </lineage>
</organism>
<reference evidence="3 4" key="1">
    <citation type="submission" date="2016-01" db="EMBL/GenBank/DDBJ databases">
        <authorList>
            <person name="Regsiter A."/>
            <person name="william w."/>
        </authorList>
    </citation>
    <scope>NUCLEOTIDE SEQUENCE [LARGE SCALE GENOMIC DNA]</scope>
    <source>
        <strain evidence="3 4">CFBP 5494</strain>
    </source>
</reference>
<evidence type="ECO:0000313" key="4">
    <source>
        <dbReference type="Proteomes" id="UP000191933"/>
    </source>
</evidence>
<sequence>MRCPPAFTERVWDVLREIPSGETRSYSEIARQINHPTAICAVARDNGANLIALTIAVTGSPEQTDLRRDMAEASGASSG</sequence>
<dbReference type="CDD" id="cd06445">
    <property type="entry name" value="ATase"/>
    <property type="match status" value="1"/>
</dbReference>